<feature type="transmembrane region" description="Helical" evidence="7">
    <location>
        <begin position="58"/>
        <end position="83"/>
    </location>
</feature>
<proteinExistence type="inferred from homology"/>
<evidence type="ECO:0000259" key="8">
    <source>
        <dbReference type="PROSITE" id="PS50928"/>
    </source>
</evidence>
<dbReference type="HOGENOM" id="CLU_077375_0_1_9"/>
<evidence type="ECO:0000313" key="10">
    <source>
        <dbReference type="Proteomes" id="UP000005481"/>
    </source>
</evidence>
<evidence type="ECO:0000256" key="6">
    <source>
        <dbReference type="ARBA" id="ARBA00023136"/>
    </source>
</evidence>
<dbReference type="PROSITE" id="PS50928">
    <property type="entry name" value="ABC_TM1"/>
    <property type="match status" value="1"/>
</dbReference>
<dbReference type="InterPro" id="IPR035906">
    <property type="entry name" value="MetI-like_sf"/>
</dbReference>
<feature type="transmembrane region" description="Helical" evidence="7">
    <location>
        <begin position="26"/>
        <end position="46"/>
    </location>
</feature>
<evidence type="ECO:0000256" key="1">
    <source>
        <dbReference type="ARBA" id="ARBA00004651"/>
    </source>
</evidence>
<keyword evidence="6 7" id="KW-0472">Membrane</keyword>
<keyword evidence="2 7" id="KW-0813">Transport</keyword>
<name>G9YG13_9FIRM</name>
<dbReference type="PANTHER" id="PTHR30450">
    <property type="entry name" value="ABC TRANSPORTER PERMEASE"/>
    <property type="match status" value="1"/>
</dbReference>
<protein>
    <submittedName>
        <fullName evidence="9">Putative D-methionine transport system permease protein MetI</fullName>
    </submittedName>
</protein>
<keyword evidence="10" id="KW-1185">Reference proteome</keyword>
<dbReference type="Gene3D" id="1.10.3720.10">
    <property type="entry name" value="MetI-like"/>
    <property type="match status" value="1"/>
</dbReference>
<reference evidence="9 10" key="1">
    <citation type="submission" date="2011-08" db="EMBL/GenBank/DDBJ databases">
        <authorList>
            <person name="Weinstock G."/>
            <person name="Sodergren E."/>
            <person name="Clifton S."/>
            <person name="Fulton L."/>
            <person name="Fulton B."/>
            <person name="Courtney L."/>
            <person name="Fronick C."/>
            <person name="Harrison M."/>
            <person name="Strong C."/>
            <person name="Farmer C."/>
            <person name="Delahaunty K."/>
            <person name="Markovic C."/>
            <person name="Hall O."/>
            <person name="Minx P."/>
            <person name="Tomlinson C."/>
            <person name="Mitreva M."/>
            <person name="Hou S."/>
            <person name="Chen J."/>
            <person name="Wollam A."/>
            <person name="Pepin K.H."/>
            <person name="Johnson M."/>
            <person name="Bhonagiri V."/>
            <person name="Zhang X."/>
            <person name="Suruliraj S."/>
            <person name="Warren W."/>
            <person name="Chinwalla A."/>
            <person name="Mardis E.R."/>
            <person name="Wilson R.K."/>
        </authorList>
    </citation>
    <scope>NUCLEOTIDE SEQUENCE [LARGE SCALE GENOMIC DNA]</scope>
    <source>
        <strain evidence="9 10">F0357</strain>
    </source>
</reference>
<dbReference type="PATRIC" id="fig|861450.3.peg.553"/>
<dbReference type="EMBL" id="AGCJ01000018">
    <property type="protein sequence ID" value="EHM42443.1"/>
    <property type="molecule type" value="Genomic_DNA"/>
</dbReference>
<dbReference type="Proteomes" id="UP000005481">
    <property type="component" value="Unassembled WGS sequence"/>
</dbReference>
<comment type="subcellular location">
    <subcellularLocation>
        <location evidence="1 7">Cell membrane</location>
        <topology evidence="1 7">Multi-pass membrane protein</topology>
    </subcellularLocation>
</comment>
<dbReference type="InterPro" id="IPR051322">
    <property type="entry name" value="AA_ABC_Transporter_Permease"/>
</dbReference>
<comment type="caution">
    <text evidence="9">The sequence shown here is derived from an EMBL/GenBank/DDBJ whole genome shotgun (WGS) entry which is preliminary data.</text>
</comment>
<dbReference type="GO" id="GO:0048473">
    <property type="term" value="P:D-methionine transmembrane transport"/>
    <property type="evidence" value="ECO:0007669"/>
    <property type="project" value="TreeGrafter"/>
</dbReference>
<evidence type="ECO:0000256" key="5">
    <source>
        <dbReference type="ARBA" id="ARBA00022989"/>
    </source>
</evidence>
<dbReference type="PANTHER" id="PTHR30450:SF1">
    <property type="entry name" value="D-METHIONINE TRANSPORT SYSTEM PERMEASE PROTEIN METI-RELATED"/>
    <property type="match status" value="1"/>
</dbReference>
<feature type="domain" description="ABC transmembrane type-1" evidence="8">
    <location>
        <begin position="20"/>
        <end position="214"/>
    </location>
</feature>
<evidence type="ECO:0000256" key="3">
    <source>
        <dbReference type="ARBA" id="ARBA00022475"/>
    </source>
</evidence>
<evidence type="ECO:0000256" key="4">
    <source>
        <dbReference type="ARBA" id="ARBA00022692"/>
    </source>
</evidence>
<gene>
    <name evidence="9" type="ORF">HMPREF0080_00577</name>
</gene>
<keyword evidence="4 7" id="KW-0812">Transmembrane</keyword>
<keyword evidence="5 7" id="KW-1133">Transmembrane helix</keyword>
<organism evidence="9 10">
    <name type="scientific">Anaeroglobus geminatus F0357</name>
    <dbReference type="NCBI Taxonomy" id="861450"/>
    <lineage>
        <taxon>Bacteria</taxon>
        <taxon>Bacillati</taxon>
        <taxon>Bacillota</taxon>
        <taxon>Negativicutes</taxon>
        <taxon>Veillonellales</taxon>
        <taxon>Veillonellaceae</taxon>
        <taxon>Anaeroglobus</taxon>
    </lineage>
</organism>
<feature type="transmembrane region" description="Helical" evidence="7">
    <location>
        <begin position="194"/>
        <end position="218"/>
    </location>
</feature>
<evidence type="ECO:0000313" key="9">
    <source>
        <dbReference type="EMBL" id="EHM42443.1"/>
    </source>
</evidence>
<dbReference type="OrthoDB" id="9793490at2"/>
<dbReference type="Pfam" id="PF00528">
    <property type="entry name" value="BPD_transp_1"/>
    <property type="match status" value="1"/>
</dbReference>
<dbReference type="SUPFAM" id="SSF161098">
    <property type="entry name" value="MetI-like"/>
    <property type="match status" value="1"/>
</dbReference>
<feature type="transmembrane region" description="Helical" evidence="7">
    <location>
        <begin position="169"/>
        <end position="188"/>
    </location>
</feature>
<comment type="similarity">
    <text evidence="7">Belongs to the binding-protein-dependent transport system permease family.</text>
</comment>
<dbReference type="CDD" id="cd06261">
    <property type="entry name" value="TM_PBP2"/>
    <property type="match status" value="1"/>
</dbReference>
<sequence length="222" mass="24021">MPLQNMSFGQLFSVLIIPSFLATMKMLLWAMILSVFFGMCIGLMLALTRKGGLCENPLLYRVFDVFVSVVRSFPFIILMISIIPLTRFLVGTSIGWQAAIVPLTFACSPFMGRIIQNALQEVNPALIEVAQSFGASKIQIVMRVMLVEAVPAIVSGVVLAIINLLGATAMAGAIGAGGLGATAMIYGYQNFNDMVMYSICVILVILVLVIQCIGDIVYNKLK</sequence>
<dbReference type="InterPro" id="IPR000515">
    <property type="entry name" value="MetI-like"/>
</dbReference>
<evidence type="ECO:0000256" key="2">
    <source>
        <dbReference type="ARBA" id="ARBA00022448"/>
    </source>
</evidence>
<accession>G9YG13</accession>
<feature type="transmembrane region" description="Helical" evidence="7">
    <location>
        <begin position="140"/>
        <end position="162"/>
    </location>
</feature>
<dbReference type="STRING" id="861450.HMPREF0080_00577"/>
<evidence type="ECO:0000256" key="7">
    <source>
        <dbReference type="RuleBase" id="RU363032"/>
    </source>
</evidence>
<dbReference type="eggNOG" id="COG2011">
    <property type="taxonomic scope" value="Bacteria"/>
</dbReference>
<dbReference type="AlphaFoldDB" id="G9YG13"/>
<dbReference type="RefSeq" id="WP_006789564.1">
    <property type="nucleotide sequence ID" value="NZ_JH417572.1"/>
</dbReference>
<keyword evidence="3" id="KW-1003">Cell membrane</keyword>
<dbReference type="GO" id="GO:0005886">
    <property type="term" value="C:plasma membrane"/>
    <property type="evidence" value="ECO:0007669"/>
    <property type="project" value="UniProtKB-SubCell"/>
</dbReference>